<evidence type="ECO:0000256" key="5">
    <source>
        <dbReference type="ARBA" id="ARBA00022880"/>
    </source>
</evidence>
<dbReference type="Proteomes" id="UP000062260">
    <property type="component" value="Chromosome"/>
</dbReference>
<keyword evidence="4" id="KW-0862">Zinc</keyword>
<evidence type="ECO:0000256" key="1">
    <source>
        <dbReference type="ARBA" id="ARBA00022490"/>
    </source>
</evidence>
<dbReference type="GO" id="GO:0008156">
    <property type="term" value="P:negative regulation of DNA replication"/>
    <property type="evidence" value="ECO:0007669"/>
    <property type="project" value="UniProtKB-KW"/>
</dbReference>
<evidence type="ECO:0000313" key="6">
    <source>
        <dbReference type="EMBL" id="AMB99222.1"/>
    </source>
</evidence>
<evidence type="ECO:0000256" key="2">
    <source>
        <dbReference type="ARBA" id="ARBA00022705"/>
    </source>
</evidence>
<dbReference type="OrthoDB" id="2112130at2"/>
<keyword evidence="3" id="KW-0479">Metal-binding</keyword>
<keyword evidence="1" id="KW-0963">Cytoplasm</keyword>
<dbReference type="EMBL" id="CP014163">
    <property type="protein sequence ID" value="AMB99222.1"/>
    <property type="molecule type" value="Genomic_DNA"/>
</dbReference>
<accession>A0A0X8FL40</accession>
<sequence>MNNRDVTAELNDMQASLDLMQANLDKLNQSWQEVAVNNRDLETENRYLRERLQELTLLYETSLQDQVVNSGPVSVPSKENEGLSKARLNLKNIYDDGFHICNEFYGQKREAGTECLLCVNKL</sequence>
<keyword evidence="2" id="KW-0235">DNA replication</keyword>
<protein>
    <submittedName>
        <fullName evidence="6">Uncharacterized protein</fullName>
    </submittedName>
</protein>
<dbReference type="PIRSF" id="PIRSF021439">
    <property type="entry name" value="DUF972"/>
    <property type="match status" value="1"/>
</dbReference>
<dbReference type="RefSeq" id="WP_067978540.1">
    <property type="nucleotide sequence ID" value="NZ_CP014163.1"/>
</dbReference>
<dbReference type="KEGG" id="auh:AWM75_04015"/>
<dbReference type="GO" id="GO:0046872">
    <property type="term" value="F:metal ion binding"/>
    <property type="evidence" value="ECO:0007669"/>
    <property type="project" value="UniProtKB-KW"/>
</dbReference>
<dbReference type="Pfam" id="PF06156">
    <property type="entry name" value="YabA"/>
    <property type="match status" value="1"/>
</dbReference>
<evidence type="ECO:0000313" key="7">
    <source>
        <dbReference type="Proteomes" id="UP000062260"/>
    </source>
</evidence>
<dbReference type="GO" id="GO:0006260">
    <property type="term" value="P:DNA replication"/>
    <property type="evidence" value="ECO:0007669"/>
    <property type="project" value="UniProtKB-KW"/>
</dbReference>
<gene>
    <name evidence="6" type="ORF">AWM75_04015</name>
</gene>
<dbReference type="STRING" id="128944.AWM75_04015"/>
<organism evidence="6 7">
    <name type="scientific">Aerococcus urinaehominis</name>
    <dbReference type="NCBI Taxonomy" id="128944"/>
    <lineage>
        <taxon>Bacteria</taxon>
        <taxon>Bacillati</taxon>
        <taxon>Bacillota</taxon>
        <taxon>Bacilli</taxon>
        <taxon>Lactobacillales</taxon>
        <taxon>Aerococcaceae</taxon>
        <taxon>Aerococcus</taxon>
    </lineage>
</organism>
<reference evidence="7" key="2">
    <citation type="submission" date="2016-01" db="EMBL/GenBank/DDBJ databases">
        <title>Six Aerococcus type strain genome sequencing and assembly using PacBio and Illumina Hiseq.</title>
        <authorList>
            <person name="Carkaci D."/>
            <person name="Dargis R."/>
            <person name="Nielsen X.C."/>
            <person name="Skovgaard O."/>
            <person name="Fuursted K."/>
            <person name="Christensen J.J."/>
        </authorList>
    </citation>
    <scope>NUCLEOTIDE SEQUENCE [LARGE SCALE GENOMIC DNA]</scope>
    <source>
        <strain evidence="7">CCUG42038B</strain>
    </source>
</reference>
<reference evidence="6 7" key="1">
    <citation type="journal article" date="2016" name="Genome Announc.">
        <title>Complete Genome Sequences of Aerococcus christensenii CCUG 28831T, Aerococcus sanguinicola CCUG 43001T, Aerococcus urinae CCUG 36881T, Aerococcus urinaeequi CCUG 28094T, Aerococcus urinaehominis CCUG 42038 BT, and Aerococcus viridans CCUG 4311T.</title>
        <authorList>
            <person name="Carkaci D."/>
            <person name="Dargis R."/>
            <person name="Nielsen X.C."/>
            <person name="Skovgaard O."/>
            <person name="Fuursted K."/>
            <person name="Christensen J.J."/>
        </authorList>
    </citation>
    <scope>NUCLEOTIDE SEQUENCE [LARGE SCALE GENOMIC DNA]</scope>
    <source>
        <strain evidence="6 7">CCUG42038B</strain>
    </source>
</reference>
<keyword evidence="7" id="KW-1185">Reference proteome</keyword>
<proteinExistence type="predicted"/>
<evidence type="ECO:0000256" key="3">
    <source>
        <dbReference type="ARBA" id="ARBA00022723"/>
    </source>
</evidence>
<keyword evidence="5" id="KW-0236">DNA replication inhibitor</keyword>
<dbReference type="InterPro" id="IPR010377">
    <property type="entry name" value="YabA"/>
</dbReference>
<dbReference type="AlphaFoldDB" id="A0A0X8FL40"/>
<name>A0A0X8FL40_9LACT</name>
<evidence type="ECO:0000256" key="4">
    <source>
        <dbReference type="ARBA" id="ARBA00022833"/>
    </source>
</evidence>